<dbReference type="GO" id="GO:0008745">
    <property type="term" value="F:N-acetylmuramoyl-L-alanine amidase activity"/>
    <property type="evidence" value="ECO:0007669"/>
    <property type="project" value="InterPro"/>
</dbReference>
<organism evidence="5">
    <name type="scientific">Planktothrix agardhii</name>
    <name type="common">Oscillatoria agardhii</name>
    <dbReference type="NCBI Taxonomy" id="1160"/>
    <lineage>
        <taxon>Bacteria</taxon>
        <taxon>Bacillati</taxon>
        <taxon>Cyanobacteriota</taxon>
        <taxon>Cyanophyceae</taxon>
        <taxon>Oscillatoriophycideae</taxon>
        <taxon>Oscillatoriales</taxon>
        <taxon>Microcoleaceae</taxon>
        <taxon>Planktothrix</taxon>
    </lineage>
</organism>
<dbReference type="GO" id="GO:0030288">
    <property type="term" value="C:outer membrane-bounded periplasmic space"/>
    <property type="evidence" value="ECO:0007669"/>
    <property type="project" value="TreeGrafter"/>
</dbReference>
<dbReference type="InterPro" id="IPR050695">
    <property type="entry name" value="N-acetylmuramoyl_amidase_3"/>
</dbReference>
<keyword evidence="2" id="KW-0961">Cell wall biogenesis/degradation</keyword>
<feature type="domain" description="MurNAc-LAA" evidence="4">
    <location>
        <begin position="491"/>
        <end position="603"/>
    </location>
</feature>
<dbReference type="InterPro" id="IPR003646">
    <property type="entry name" value="SH3-like_bac-type"/>
</dbReference>
<gene>
    <name evidence="5" type="ORF">PLAM_1249</name>
</gene>
<dbReference type="Gene3D" id="2.60.40.10">
    <property type="entry name" value="Immunoglobulins"/>
    <property type="match status" value="1"/>
</dbReference>
<sequence>MDQMAGRKPVISKMKQMLGLTTLISMALVSSTVAEQPLYIAYPPPDHKTTSDRIFLIGTATPDGEVSINGQVIPRSQAGHFAPTFPLQLGENNFILRYKDQKIKLNITRIATEANSLDPVSFFNDSLTPSENLAILPGELICFSAIAPEKSTVSVELAGQILSLSPQSQRLELPDNKAVLTGTNQPIKSDTLKYQGCGKIAENLQFSASQKSLDLGQPKYQLTLNNQTITQLATGKISVLSPTQFEVAEVIVDEGVARTGPSSDHSRLTPLPKGTRATIIGRQGDYLRLDYGGWIKASETKITTESVPPNSVIRSASSRQVGDWLEVSFPLQVPVPITVKQEDQSLTLTLHNTTAKTDTIRFNDNPLISRMDWQPILSPLGESQNAVQYTFHFKTKQQWGYKLRYDGTTLVLSLKNPPQLQSNLPLSGLKILIDPGHGSPNDLGSKGPTGYPEKDVNLVVSKLLEAELIKRGASVFMTRNGDEDLYPQDRVKMINQQEPDLSISIHYNALPDNGNAIETKGLSTFWYNPQAHDLAVFLHEYLVNKLDRPSYGVFWNNLALTRPTVAPSLLLELGFMINPEEFEWIVNPQEQQKLAITLADGILEWVRKTQ</sequence>
<proteinExistence type="predicted"/>
<dbReference type="Gene3D" id="3.40.630.40">
    <property type="entry name" value="Zn-dependent exopeptidases"/>
    <property type="match status" value="1"/>
</dbReference>
<protein>
    <submittedName>
        <fullName evidence="5">Cell wall hydrolase/autolysin</fullName>
    </submittedName>
</protein>
<dbReference type="GO" id="GO:0071555">
    <property type="term" value="P:cell wall organization"/>
    <property type="evidence" value="ECO:0007669"/>
    <property type="project" value="UniProtKB-KW"/>
</dbReference>
<dbReference type="AlphaFoldDB" id="A0A1J1JCJ6"/>
<dbReference type="PANTHER" id="PTHR30404">
    <property type="entry name" value="N-ACETYLMURAMOYL-L-ALANINE AMIDASE"/>
    <property type="match status" value="1"/>
</dbReference>
<evidence type="ECO:0000313" key="5">
    <source>
        <dbReference type="EMBL" id="CUM59216.1"/>
    </source>
</evidence>
<accession>A0A1J1JCJ6</accession>
<dbReference type="PANTHER" id="PTHR30404:SF0">
    <property type="entry name" value="N-ACETYLMURAMOYL-L-ALANINE AMIDASE AMIC"/>
    <property type="match status" value="1"/>
</dbReference>
<dbReference type="EMBL" id="LO018304">
    <property type="protein sequence ID" value="CUM59216.1"/>
    <property type="molecule type" value="Genomic_DNA"/>
</dbReference>
<dbReference type="SUPFAM" id="SSF53187">
    <property type="entry name" value="Zn-dependent exopeptidases"/>
    <property type="match status" value="1"/>
</dbReference>
<name>A0A1J1JCJ6_PLAAG</name>
<dbReference type="SMART" id="SM00646">
    <property type="entry name" value="Ami_3"/>
    <property type="match status" value="1"/>
</dbReference>
<dbReference type="Gene3D" id="2.30.30.40">
    <property type="entry name" value="SH3 Domains"/>
    <property type="match status" value="1"/>
</dbReference>
<evidence type="ECO:0000259" key="4">
    <source>
        <dbReference type="SMART" id="SM00646"/>
    </source>
</evidence>
<evidence type="ECO:0000256" key="2">
    <source>
        <dbReference type="ARBA" id="ARBA00023316"/>
    </source>
</evidence>
<dbReference type="Pfam" id="PF01520">
    <property type="entry name" value="Amidase_3"/>
    <property type="match status" value="1"/>
</dbReference>
<evidence type="ECO:0000259" key="3">
    <source>
        <dbReference type="SMART" id="SM00287"/>
    </source>
</evidence>
<evidence type="ECO:0000256" key="1">
    <source>
        <dbReference type="ARBA" id="ARBA00022801"/>
    </source>
</evidence>
<reference evidence="5" key="1">
    <citation type="submission" date="2015-09" db="EMBL/GenBank/DDBJ databases">
        <authorList>
            <person name="Jackson K.R."/>
            <person name="Lunt B.L."/>
            <person name="Fisher J.N.B."/>
            <person name="Gardner A.V."/>
            <person name="Bailey M.E."/>
            <person name="Deus L.M."/>
            <person name="Earl A.S."/>
            <person name="Gibby P.D."/>
            <person name="Hartmann K.A."/>
            <person name="Liu J.E."/>
            <person name="Manci A.M."/>
            <person name="Nielsen D.A."/>
            <person name="Solomon M.B."/>
            <person name="Breakwell D.P."/>
            <person name="Burnett S.H."/>
            <person name="Grose J.H."/>
        </authorList>
    </citation>
    <scope>NUCLEOTIDE SEQUENCE</scope>
    <source>
        <strain evidence="5">7805</strain>
    </source>
</reference>
<feature type="domain" description="SH3b" evidence="3">
    <location>
        <begin position="245"/>
        <end position="304"/>
    </location>
</feature>
<dbReference type="CDD" id="cd02696">
    <property type="entry name" value="MurNAc-LAA"/>
    <property type="match status" value="1"/>
</dbReference>
<dbReference type="InterPro" id="IPR013783">
    <property type="entry name" value="Ig-like_fold"/>
</dbReference>
<dbReference type="InterPro" id="IPR002508">
    <property type="entry name" value="MurNAc-LAA_cat"/>
</dbReference>
<keyword evidence="1 5" id="KW-0378">Hydrolase</keyword>
<dbReference type="GO" id="GO:0009253">
    <property type="term" value="P:peptidoglycan catabolic process"/>
    <property type="evidence" value="ECO:0007669"/>
    <property type="project" value="InterPro"/>
</dbReference>
<dbReference type="SMART" id="SM00287">
    <property type="entry name" value="SH3b"/>
    <property type="match status" value="1"/>
</dbReference>